<keyword evidence="4" id="KW-1185">Reference proteome</keyword>
<dbReference type="EMBL" id="MBEW02000001">
    <property type="protein sequence ID" value="RDY22310.1"/>
    <property type="molecule type" value="Genomic_DNA"/>
</dbReference>
<dbReference type="InterPro" id="IPR011559">
    <property type="entry name" value="Initiation_fac_2B_a/b/d"/>
</dbReference>
<reference evidence="3 4" key="1">
    <citation type="journal article" date="2016" name="Genome Announc.">
        <title>Draft Genome Sequence of Criibacterium bergeronii gen. nov., sp. nov., Strain CCRI-22567T, Isolated from a Vaginal Sample from a Woman with Bacterial Vaginosis.</title>
        <authorList>
            <person name="Maheux A.F."/>
            <person name="Berube E."/>
            <person name="Boudreau D.K."/>
            <person name="Raymond F."/>
            <person name="Corbeil J."/>
            <person name="Roy P.H."/>
            <person name="Boissinot M."/>
            <person name="Omar R.F."/>
        </authorList>
    </citation>
    <scope>NUCLEOTIDE SEQUENCE [LARGE SCALE GENOMIC DNA]</scope>
    <source>
        <strain evidence="3 4">CCRI-22567</strain>
    </source>
</reference>
<gene>
    <name evidence="3" type="ORF">BBG48_000935</name>
</gene>
<dbReference type="GO" id="GO:0046523">
    <property type="term" value="F:S-methyl-5-thioribose-1-phosphate isomerase activity"/>
    <property type="evidence" value="ECO:0007669"/>
    <property type="project" value="TreeGrafter"/>
</dbReference>
<name>A0A371IPE3_9FIRM</name>
<evidence type="ECO:0000313" key="4">
    <source>
        <dbReference type="Proteomes" id="UP000093352"/>
    </source>
</evidence>
<dbReference type="NCBIfam" id="TIGR00524">
    <property type="entry name" value="eIF-2B_rel"/>
    <property type="match status" value="1"/>
</dbReference>
<evidence type="ECO:0000313" key="3">
    <source>
        <dbReference type="EMBL" id="RDY22310.1"/>
    </source>
</evidence>
<dbReference type="SUPFAM" id="SSF100950">
    <property type="entry name" value="NagB/RpiA/CoA transferase-like"/>
    <property type="match status" value="1"/>
</dbReference>
<dbReference type="NCBIfam" id="NF004326">
    <property type="entry name" value="PRK05720.1"/>
    <property type="match status" value="1"/>
</dbReference>
<dbReference type="AlphaFoldDB" id="A0A371IPE3"/>
<dbReference type="InterPro" id="IPR037171">
    <property type="entry name" value="NagB/RpiA_transferase-like"/>
</dbReference>
<dbReference type="RefSeq" id="WP_068911709.1">
    <property type="nucleotide sequence ID" value="NZ_MBEW02000001.1"/>
</dbReference>
<comment type="similarity">
    <text evidence="1">Belongs to the eIF-2B alpha/beta/delta subunits family. MtnA subfamily.</text>
</comment>
<dbReference type="PANTHER" id="PTHR43475">
    <property type="entry name" value="METHYLTHIORIBOSE-1-PHOSPHATE ISOMERASE"/>
    <property type="match status" value="1"/>
</dbReference>
<organism evidence="3 4">
    <name type="scientific">Criibacterium bergeronii</name>
    <dbReference type="NCBI Taxonomy" id="1871336"/>
    <lineage>
        <taxon>Bacteria</taxon>
        <taxon>Bacillati</taxon>
        <taxon>Bacillota</taxon>
        <taxon>Clostridia</taxon>
        <taxon>Peptostreptococcales</taxon>
        <taxon>Filifactoraceae</taxon>
        <taxon>Criibacterium</taxon>
    </lineage>
</organism>
<dbReference type="InterPro" id="IPR042529">
    <property type="entry name" value="IF_2B-like_C"/>
</dbReference>
<proteinExistence type="inferred from homology"/>
<protein>
    <submittedName>
        <fullName evidence="3">S-methyl-5-thioribose-1-phosphate isomerase</fullName>
    </submittedName>
</protein>
<dbReference type="Proteomes" id="UP000093352">
    <property type="component" value="Unassembled WGS sequence"/>
</dbReference>
<dbReference type="Gene3D" id="3.40.50.10470">
    <property type="entry name" value="Translation initiation factor eif-2b, domain 2"/>
    <property type="match status" value="1"/>
</dbReference>
<dbReference type="InterPro" id="IPR027363">
    <property type="entry name" value="M1Pi_N"/>
</dbReference>
<accession>A0A371IPE3</accession>
<evidence type="ECO:0000256" key="2">
    <source>
        <dbReference type="ARBA" id="ARBA00023235"/>
    </source>
</evidence>
<dbReference type="GO" id="GO:0019509">
    <property type="term" value="P:L-methionine salvage from methylthioadenosine"/>
    <property type="evidence" value="ECO:0007669"/>
    <property type="project" value="TreeGrafter"/>
</dbReference>
<comment type="caution">
    <text evidence="3">The sequence shown here is derived from an EMBL/GenBank/DDBJ whole genome shotgun (WGS) entry which is preliminary data.</text>
</comment>
<dbReference type="InterPro" id="IPR000649">
    <property type="entry name" value="IF-2B-related"/>
</dbReference>
<dbReference type="Pfam" id="PF01008">
    <property type="entry name" value="IF-2B"/>
    <property type="match status" value="1"/>
</dbReference>
<dbReference type="PANTHER" id="PTHR43475:SF1">
    <property type="entry name" value="METHYLTHIORIBOSE-1-PHOSPHATE ISOMERASE"/>
    <property type="match status" value="1"/>
</dbReference>
<dbReference type="Gene3D" id="1.20.120.420">
    <property type="entry name" value="translation initiation factor eif-2b, domain 1"/>
    <property type="match status" value="1"/>
</dbReference>
<dbReference type="STRING" id="1871336.BBG48_01205"/>
<keyword evidence="2 3" id="KW-0413">Isomerase</keyword>
<sequence>METKNMDYDMPFMLRFENVANYENGEVNILDRRIYPREINFVKCKSHKQVAQAIKDMVTQSAGPYTAAAYGMALAAYECKELSYEQQKEFMNDASYTISHARPTTANRMEQITQNAIKVWETALQEGKKADQEIAKDTILSLNRRYKTMDIVGKNLADIVNDGDKILTQCFGETIIGTLFRNLKKQNKTVKVFTAETRPYFQGARLTATCIYQMGFDTTVVTDNMIAYLMKNEKINLFTSAADTITKKGYIANKIGTYQIALLCDAFDVPYYVTGIPDKDKEGFDDIKIEMRDPDEVKSANGIMHTLDKVSAIYPSFDITPPELIKAIVTEKGVFKPNNLDEYFKTETKRFY</sequence>
<evidence type="ECO:0000256" key="1">
    <source>
        <dbReference type="ARBA" id="ARBA00009117"/>
    </source>
</evidence>